<evidence type="ECO:0000256" key="19">
    <source>
        <dbReference type="ARBA" id="ARBA00023319"/>
    </source>
</evidence>
<evidence type="ECO:0000256" key="21">
    <source>
        <dbReference type="ARBA" id="ARBA00072847"/>
    </source>
</evidence>
<evidence type="ECO:0000256" key="9">
    <source>
        <dbReference type="ARBA" id="ARBA00022692"/>
    </source>
</evidence>
<dbReference type="GO" id="GO:0030424">
    <property type="term" value="C:axon"/>
    <property type="evidence" value="ECO:0007669"/>
    <property type="project" value="TreeGrafter"/>
</dbReference>
<dbReference type="InterPro" id="IPR003961">
    <property type="entry name" value="FN3_dom"/>
</dbReference>
<evidence type="ECO:0000256" key="4">
    <source>
        <dbReference type="ARBA" id="ARBA00022473"/>
    </source>
</evidence>
<dbReference type="InterPro" id="IPR003599">
    <property type="entry name" value="Ig_sub"/>
</dbReference>
<dbReference type="FunFam" id="2.60.40.10:FF:000418">
    <property type="entry name" value="Neural cell adhesion molecule L1-like protein"/>
    <property type="match status" value="1"/>
</dbReference>
<feature type="domain" description="Ig-like" evidence="25">
    <location>
        <begin position="337"/>
        <end position="424"/>
    </location>
</feature>
<evidence type="ECO:0000256" key="18">
    <source>
        <dbReference type="ARBA" id="ARBA00023180"/>
    </source>
</evidence>
<feature type="domain" description="Ig-like" evidence="25">
    <location>
        <begin position="121"/>
        <end position="216"/>
    </location>
</feature>
<dbReference type="FunFam" id="2.60.40.10:FF:000005">
    <property type="entry name" value="Neuronal cell adhesion molecule"/>
    <property type="match status" value="1"/>
</dbReference>
<dbReference type="InterPro" id="IPR026966">
    <property type="entry name" value="Neurofascin/L1/NrCAM_C"/>
</dbReference>
<evidence type="ECO:0000256" key="8">
    <source>
        <dbReference type="ARBA" id="ARBA00022553"/>
    </source>
</evidence>
<dbReference type="PANTHER" id="PTHR44170">
    <property type="entry name" value="PROTEIN SIDEKICK"/>
    <property type="match status" value="1"/>
</dbReference>
<dbReference type="EMBL" id="JANPWB010000013">
    <property type="protein sequence ID" value="KAJ1110465.1"/>
    <property type="molecule type" value="Genomic_DNA"/>
</dbReference>
<dbReference type="Gene3D" id="2.60.40.10">
    <property type="entry name" value="Immunoglobulins"/>
    <property type="match status" value="10"/>
</dbReference>
<feature type="non-terminal residue" evidence="27">
    <location>
        <position position="1"/>
    </location>
</feature>
<accession>A0AAV7NCH6</accession>
<gene>
    <name evidence="27" type="ORF">NDU88_007816</name>
</gene>
<evidence type="ECO:0000256" key="24">
    <source>
        <dbReference type="SAM" id="Phobius"/>
    </source>
</evidence>
<organism evidence="27 28">
    <name type="scientific">Pleurodeles waltl</name>
    <name type="common">Iberian ribbed newt</name>
    <dbReference type="NCBI Taxonomy" id="8319"/>
    <lineage>
        <taxon>Eukaryota</taxon>
        <taxon>Metazoa</taxon>
        <taxon>Chordata</taxon>
        <taxon>Craniata</taxon>
        <taxon>Vertebrata</taxon>
        <taxon>Euteleostomi</taxon>
        <taxon>Amphibia</taxon>
        <taxon>Batrachia</taxon>
        <taxon>Caudata</taxon>
        <taxon>Salamandroidea</taxon>
        <taxon>Salamandridae</taxon>
        <taxon>Pleurodelinae</taxon>
        <taxon>Pleurodeles</taxon>
    </lineage>
</organism>
<feature type="domain" description="Ig-like" evidence="25">
    <location>
        <begin position="26"/>
        <end position="117"/>
    </location>
</feature>
<dbReference type="InterPro" id="IPR013783">
    <property type="entry name" value="Ig-like_fold"/>
</dbReference>
<keyword evidence="11" id="KW-0677">Repeat</keyword>
<feature type="domain" description="Ig-like" evidence="25">
    <location>
        <begin position="522"/>
        <end position="614"/>
    </location>
</feature>
<dbReference type="SMART" id="SM00408">
    <property type="entry name" value="IGc2"/>
    <property type="match status" value="5"/>
</dbReference>
<dbReference type="SUPFAM" id="SSF49265">
    <property type="entry name" value="Fibronectin type III"/>
    <property type="match status" value="2"/>
</dbReference>
<dbReference type="PANTHER" id="PTHR44170:SF45">
    <property type="entry name" value="NEURAL CELL ADHESION MOLECULE L1-LIKE PROTEIN ISOFORM X1"/>
    <property type="match status" value="1"/>
</dbReference>
<evidence type="ECO:0000256" key="2">
    <source>
        <dbReference type="ARBA" id="ARBA00004498"/>
    </source>
</evidence>
<feature type="domain" description="Fibronectin type-III" evidence="26">
    <location>
        <begin position="819"/>
        <end position="921"/>
    </location>
</feature>
<dbReference type="FunFam" id="2.60.40.10:FF:000367">
    <property type="entry name" value="Neural cell adhesion molecule L1-like protein"/>
    <property type="match status" value="1"/>
</dbReference>
<dbReference type="GO" id="GO:0007420">
    <property type="term" value="P:brain development"/>
    <property type="evidence" value="ECO:0007669"/>
    <property type="project" value="TreeGrafter"/>
</dbReference>
<evidence type="ECO:0000256" key="14">
    <source>
        <dbReference type="ARBA" id="ARBA00022902"/>
    </source>
</evidence>
<protein>
    <recommendedName>
        <fullName evidence="21">Neural cell adhesion molecule L1-like protein</fullName>
    </recommendedName>
    <alternativeName>
        <fullName evidence="22">Close homolog of L1</fullName>
    </alternativeName>
</protein>
<evidence type="ECO:0000256" key="1">
    <source>
        <dbReference type="ARBA" id="ARBA00004251"/>
    </source>
</evidence>
<dbReference type="GO" id="GO:0007411">
    <property type="term" value="P:axon guidance"/>
    <property type="evidence" value="ECO:0007669"/>
    <property type="project" value="TreeGrafter"/>
</dbReference>
<dbReference type="InterPro" id="IPR036116">
    <property type="entry name" value="FN3_sf"/>
</dbReference>
<dbReference type="AlphaFoldDB" id="A0AAV7NCH6"/>
<keyword evidence="7" id="KW-0272">Extracellular matrix</keyword>
<feature type="domain" description="Ig-like" evidence="25">
    <location>
        <begin position="430"/>
        <end position="519"/>
    </location>
</feature>
<dbReference type="Pfam" id="PF00041">
    <property type="entry name" value="fn3"/>
    <property type="match status" value="4"/>
</dbReference>
<evidence type="ECO:0000256" key="20">
    <source>
        <dbReference type="ARBA" id="ARBA00062194"/>
    </source>
</evidence>
<feature type="domain" description="Fibronectin type-III" evidence="26">
    <location>
        <begin position="925"/>
        <end position="1022"/>
    </location>
</feature>
<sequence>SVDDHLRQTVGEMKSKGDALRVEQLPTITDWSKGSQVAFPLDEDITIKCEANGNPPPNFRWTKDGKPYYPSFDPRVVTEPKSGTFTIRNNGSIASFQGKYRCYAFNDLGTAVSEEIDFIVPRIPKFPNERIAPEEVEEGDPVVLYCDPPAGIPPLHIYWMTIDLVHIPQDERVSVGLDGNLYFANTEKEDSRSDYCCFAAFTRIRTIVQKNAMTLTINAIKHDNSSHSAHAARTRANFLKERRPNMLTPRGSLSTVVIIKGSSLVLECIAEGLPTPKMHWLKVGGDLPWDRATIDSYGKILTIEDVSEEDQGTYHCTASNYLATAQHEFHVNVEAPPQWKKEPESNIYSVGSKAILLCEATGWPEPEVRWKVNGIPIDEVDLPPNHRVLPGEVSITNLQVKDSAVYQCEAFNKHGTILASANINVLNIAPLLLTSDSREYVAVSRTSTFLSCDVFSYPTAVISWTREESTTPLHGHRFLTHDNGTLEILDTRKEDSGAYTCLVTNALGKSAITAILEVRGATKATLTPEHPHILRSHTVTLRCRTEVDSHLKKSLKLSWKKDGEDLETEETIPSRIIVESDTLTIRSVALEDQGVYSCIASTALDSNTAETRLVVIDVPDPPSNLHLSEKQNRSVRLSWKAGNSHNSPTKEFLVEFEESKWEAGTWQVMARVRGNETSAELSLTPALKYQFRVTAVNSVGRSQHTKSSERYDTPPAAPDKNPESIHVEASKPDEMIVKWEPLKPAEHNGPGLQYRVVWRQQGAQDDWEEEYTKRHWFIVKNTPTYVPYDIKVQAVNQLGFAPEPLVFTEYSGEDTPDAAPTNVAVQVLNSTLIKVTWAGIHQDRVRGHLGGYKVNWWKVRNLLDGKKHHPEKRSLTFAGERDSGMVPGLEPFSDYQLSVTAFNTRGEGPASPVLTFQTPEGVPEQPRFLQIHSFEEDSVTLTWAPPKKPNGILRGYLLQHQIINDTEEIGVLNSINITNSSLVSWRILNLDPSTKYKFYLQACTATGCGRATTEEGLTVPQASKEIWRVSEAGNAAHTFRPVEVQEPGSDYTIHLVTKNWVDNGSIFEDVIETRGRAYAEVYDGISTQGWFIGLMCAIALLTLILLIACFVQRNKGGKYSVKEKEDLHPDLESQSIKDETFADYSDSDEKPLQGSLESLGRDIKASVSGDSLVDYGDGDHGQFNEDGSFIGAYTGSKDKGTAEPNGSSTYPIHA</sequence>
<evidence type="ECO:0000256" key="10">
    <source>
        <dbReference type="ARBA" id="ARBA00022729"/>
    </source>
</evidence>
<dbReference type="GO" id="GO:0098632">
    <property type="term" value="F:cell-cell adhesion mediator activity"/>
    <property type="evidence" value="ECO:0007669"/>
    <property type="project" value="TreeGrafter"/>
</dbReference>
<keyword evidence="18" id="KW-0325">Glycoprotein</keyword>
<evidence type="ECO:0000256" key="5">
    <source>
        <dbReference type="ARBA" id="ARBA00022475"/>
    </source>
</evidence>
<keyword evidence="13" id="KW-0130">Cell adhesion</keyword>
<keyword evidence="5" id="KW-1003">Cell membrane</keyword>
<dbReference type="FunFam" id="2.60.40.10:FF:000768">
    <property type="entry name" value="Neural cell adhesion molecule L1-like protein"/>
    <property type="match status" value="1"/>
</dbReference>
<dbReference type="InterPro" id="IPR036179">
    <property type="entry name" value="Ig-like_dom_sf"/>
</dbReference>
<evidence type="ECO:0000256" key="3">
    <source>
        <dbReference type="ARBA" id="ARBA00008588"/>
    </source>
</evidence>
<comment type="caution">
    <text evidence="27">The sequence shown here is derived from an EMBL/GenBank/DDBJ whole genome shotgun (WGS) entry which is preliminary data.</text>
</comment>
<evidence type="ECO:0000256" key="12">
    <source>
        <dbReference type="ARBA" id="ARBA00022782"/>
    </source>
</evidence>
<dbReference type="FunFam" id="2.60.40.10:FF:000057">
    <property type="entry name" value="neural cell adhesion molecule L1"/>
    <property type="match status" value="1"/>
</dbReference>
<dbReference type="Pfam" id="PF13882">
    <property type="entry name" value="Bravo_FIGEY"/>
    <property type="match status" value="1"/>
</dbReference>
<dbReference type="GO" id="GO:0005886">
    <property type="term" value="C:plasma membrane"/>
    <property type="evidence" value="ECO:0007669"/>
    <property type="project" value="UniProtKB-SubCell"/>
</dbReference>
<comment type="subcellular location">
    <subcellularLocation>
        <location evidence="1">Cell membrane</location>
        <topology evidence="1">Single-pass type I membrane protein</topology>
    </subcellularLocation>
    <subcellularLocation>
        <location evidence="2">Secreted</location>
        <location evidence="2">Extracellular space</location>
        <location evidence="2">Extracellular matrix</location>
    </subcellularLocation>
</comment>
<feature type="region of interest" description="Disordered" evidence="23">
    <location>
        <begin position="1194"/>
        <end position="1214"/>
    </location>
</feature>
<dbReference type="SMART" id="SM00409">
    <property type="entry name" value="IG"/>
    <property type="match status" value="6"/>
</dbReference>
<name>A0AAV7NCH6_PLEWA</name>
<dbReference type="SUPFAM" id="SSF48726">
    <property type="entry name" value="Immunoglobulin"/>
    <property type="match status" value="6"/>
</dbReference>
<dbReference type="PROSITE" id="PS50835">
    <property type="entry name" value="IG_LIKE"/>
    <property type="match status" value="6"/>
</dbReference>
<dbReference type="InterPro" id="IPR003598">
    <property type="entry name" value="Ig_sub2"/>
</dbReference>
<comment type="similarity">
    <text evidence="3">Belongs to the immunoglobulin superfamily. L1/neurofascin/NgCAM family.</text>
</comment>
<reference evidence="27" key="1">
    <citation type="journal article" date="2022" name="bioRxiv">
        <title>Sequencing and chromosome-scale assembly of the giantPleurodeles waltlgenome.</title>
        <authorList>
            <person name="Brown T."/>
            <person name="Elewa A."/>
            <person name="Iarovenko S."/>
            <person name="Subramanian E."/>
            <person name="Araus A.J."/>
            <person name="Petzold A."/>
            <person name="Susuki M."/>
            <person name="Suzuki K.-i.T."/>
            <person name="Hayashi T."/>
            <person name="Toyoda A."/>
            <person name="Oliveira C."/>
            <person name="Osipova E."/>
            <person name="Leigh N.D."/>
            <person name="Simon A."/>
            <person name="Yun M.H."/>
        </authorList>
    </citation>
    <scope>NUCLEOTIDE SEQUENCE</scope>
    <source>
        <strain evidence="27">20211129_DDA</strain>
        <tissue evidence="27">Liver</tissue>
    </source>
</reference>
<keyword evidence="4" id="KW-0217">Developmental protein</keyword>
<keyword evidence="19" id="KW-0393">Immunoglobulin domain</keyword>
<evidence type="ECO:0000256" key="22">
    <source>
        <dbReference type="ARBA" id="ARBA00082292"/>
    </source>
</evidence>
<feature type="region of interest" description="Disordered" evidence="23">
    <location>
        <begin position="698"/>
        <end position="725"/>
    </location>
</feature>
<dbReference type="InterPro" id="IPR007110">
    <property type="entry name" value="Ig-like_dom"/>
</dbReference>
<keyword evidence="28" id="KW-1185">Reference proteome</keyword>
<evidence type="ECO:0000256" key="23">
    <source>
        <dbReference type="SAM" id="MobiDB-lite"/>
    </source>
</evidence>
<keyword evidence="10" id="KW-0732">Signal</keyword>
<keyword evidence="16 24" id="KW-0472">Membrane</keyword>
<keyword evidence="14" id="KW-0524">Neurogenesis</keyword>
<keyword evidence="8" id="KW-0597">Phosphoprotein</keyword>
<feature type="transmembrane region" description="Helical" evidence="24">
    <location>
        <begin position="1090"/>
        <end position="1111"/>
    </location>
</feature>
<keyword evidence="12" id="KW-0221">Differentiation</keyword>
<dbReference type="SMART" id="SM00060">
    <property type="entry name" value="FN3"/>
    <property type="match status" value="4"/>
</dbReference>
<dbReference type="FunFam" id="2.60.40.10:FF:000038">
    <property type="entry name" value="Neuronal cell adhesion molecule"/>
    <property type="match status" value="1"/>
</dbReference>
<feature type="compositionally biased region" description="Polar residues" evidence="23">
    <location>
        <begin position="1204"/>
        <end position="1214"/>
    </location>
</feature>
<dbReference type="Pfam" id="PF07679">
    <property type="entry name" value="I-set"/>
    <property type="match status" value="1"/>
</dbReference>
<dbReference type="InterPro" id="IPR013098">
    <property type="entry name" value="Ig_I-set"/>
</dbReference>
<evidence type="ECO:0000313" key="27">
    <source>
        <dbReference type="EMBL" id="KAJ1110465.1"/>
    </source>
</evidence>
<evidence type="ECO:0000256" key="13">
    <source>
        <dbReference type="ARBA" id="ARBA00022889"/>
    </source>
</evidence>
<dbReference type="CDD" id="cd00063">
    <property type="entry name" value="FN3"/>
    <property type="match status" value="4"/>
</dbReference>
<comment type="subunit">
    <text evidence="20">May interact with L1CAM. May interact with ITGB1/ITGA1 heterodimer and ITGB1/ITGA2 heterodimer as well as with ANK3.</text>
</comment>
<evidence type="ECO:0000256" key="11">
    <source>
        <dbReference type="ARBA" id="ARBA00022737"/>
    </source>
</evidence>
<evidence type="ECO:0000256" key="17">
    <source>
        <dbReference type="ARBA" id="ARBA00023157"/>
    </source>
</evidence>
<evidence type="ECO:0000259" key="25">
    <source>
        <dbReference type="PROSITE" id="PS50835"/>
    </source>
</evidence>
<feature type="domain" description="Fibronectin type-III" evidence="26">
    <location>
        <begin position="721"/>
        <end position="814"/>
    </location>
</feature>
<evidence type="ECO:0000256" key="6">
    <source>
        <dbReference type="ARBA" id="ARBA00022525"/>
    </source>
</evidence>
<keyword evidence="9 24" id="KW-0812">Transmembrane</keyword>
<dbReference type="Pfam" id="PF13927">
    <property type="entry name" value="Ig_3"/>
    <property type="match status" value="4"/>
</dbReference>
<feature type="domain" description="Ig-like" evidence="25">
    <location>
        <begin position="244"/>
        <end position="332"/>
    </location>
</feature>
<evidence type="ECO:0000256" key="7">
    <source>
        <dbReference type="ARBA" id="ARBA00022530"/>
    </source>
</evidence>
<proteinExistence type="inferred from homology"/>
<dbReference type="CDD" id="cd00096">
    <property type="entry name" value="Ig"/>
    <property type="match status" value="1"/>
</dbReference>
<dbReference type="FunFam" id="2.60.40.10:FF:000063">
    <property type="entry name" value="neural cell adhesion molecule L1"/>
    <property type="match status" value="1"/>
</dbReference>
<evidence type="ECO:0000256" key="16">
    <source>
        <dbReference type="ARBA" id="ARBA00023136"/>
    </source>
</evidence>
<evidence type="ECO:0000259" key="26">
    <source>
        <dbReference type="PROSITE" id="PS50853"/>
    </source>
</evidence>
<evidence type="ECO:0000313" key="28">
    <source>
        <dbReference type="Proteomes" id="UP001066276"/>
    </source>
</evidence>
<feature type="domain" description="Fibronectin type-III" evidence="26">
    <location>
        <begin position="621"/>
        <end position="716"/>
    </location>
</feature>
<dbReference type="Proteomes" id="UP001066276">
    <property type="component" value="Chromosome 9"/>
</dbReference>
<keyword evidence="6" id="KW-0964">Secreted</keyword>
<keyword evidence="17" id="KW-1015">Disulfide bond</keyword>
<dbReference type="PROSITE" id="PS50853">
    <property type="entry name" value="FN3"/>
    <property type="match status" value="4"/>
</dbReference>
<keyword evidence="15 24" id="KW-1133">Transmembrane helix</keyword>
<evidence type="ECO:0000256" key="15">
    <source>
        <dbReference type="ARBA" id="ARBA00022989"/>
    </source>
</evidence>